<evidence type="ECO:0008006" key="3">
    <source>
        <dbReference type="Google" id="ProtNLM"/>
    </source>
</evidence>
<accession>A0A7Z2ZP16</accession>
<dbReference type="AlphaFoldDB" id="A0A7Z2ZP16"/>
<dbReference type="KEGG" id="cheb:HH215_21960"/>
<dbReference type="Proteomes" id="UP000502248">
    <property type="component" value="Chromosome"/>
</dbReference>
<organism evidence="1 2">
    <name type="scientific">Cohnella herbarum</name>
    <dbReference type="NCBI Taxonomy" id="2728023"/>
    <lineage>
        <taxon>Bacteria</taxon>
        <taxon>Bacillati</taxon>
        <taxon>Bacillota</taxon>
        <taxon>Bacilli</taxon>
        <taxon>Bacillales</taxon>
        <taxon>Paenibacillaceae</taxon>
        <taxon>Cohnella</taxon>
    </lineage>
</organism>
<evidence type="ECO:0000313" key="1">
    <source>
        <dbReference type="EMBL" id="QJD85582.1"/>
    </source>
</evidence>
<name>A0A7Z2ZP16_9BACL</name>
<sequence>MSIAELKASSSDSSIRIYRADQTEPFLVQQAQPNSRPYIHPVVAPDGQGILTENAPPHHPWQHGIYVGLNDVNGVGFWEEGIRGNPADGSFHPKTLKEAIVKGNTVSWEVETDWQDPQGGSMLTELQQWKLKDLGDTYELDLEWTLRAEIDLVFGQYEYGGLFLRMPYRQEWGGEALNSEGLKNSEAEGLRARWVACSMPIEGRDGPAGIAFMDHSGNLEHPVPWRVDGQMGIAPSPCIVGSRELKRGNSEKYRYRIVVFSGAANSQSLNDSWLSFSQFID</sequence>
<dbReference type="EMBL" id="CP051680">
    <property type="protein sequence ID" value="QJD85582.1"/>
    <property type="molecule type" value="Genomic_DNA"/>
</dbReference>
<dbReference type="Pfam" id="PF14100">
    <property type="entry name" value="DUF6807"/>
    <property type="match status" value="1"/>
</dbReference>
<evidence type="ECO:0000313" key="2">
    <source>
        <dbReference type="Proteomes" id="UP000502248"/>
    </source>
</evidence>
<keyword evidence="2" id="KW-1185">Reference proteome</keyword>
<protein>
    <recommendedName>
        <fullName evidence="3">Methane oxygenase PmoA</fullName>
    </recommendedName>
</protein>
<dbReference type="InterPro" id="IPR029475">
    <property type="entry name" value="DUF6807"/>
</dbReference>
<gene>
    <name evidence="1" type="ORF">HH215_21960</name>
</gene>
<reference evidence="1 2" key="1">
    <citation type="submission" date="2020-04" db="EMBL/GenBank/DDBJ databases">
        <title>Genome sequencing of novel species.</title>
        <authorList>
            <person name="Heo J."/>
            <person name="Kim S.-J."/>
            <person name="Kim J.-S."/>
            <person name="Hong S.-B."/>
            <person name="Kwon S.-W."/>
        </authorList>
    </citation>
    <scope>NUCLEOTIDE SEQUENCE [LARGE SCALE GENOMIC DNA]</scope>
    <source>
        <strain evidence="1 2">MFER-1</strain>
    </source>
</reference>
<dbReference type="RefSeq" id="WP_169281842.1">
    <property type="nucleotide sequence ID" value="NZ_CP051680.1"/>
</dbReference>
<proteinExistence type="predicted"/>